<organism evidence="8">
    <name type="scientific">Anisakis simplex</name>
    <name type="common">Herring worm</name>
    <dbReference type="NCBI Taxonomy" id="6269"/>
    <lineage>
        <taxon>Eukaryota</taxon>
        <taxon>Metazoa</taxon>
        <taxon>Ecdysozoa</taxon>
        <taxon>Nematoda</taxon>
        <taxon>Chromadorea</taxon>
        <taxon>Rhabditida</taxon>
        <taxon>Spirurina</taxon>
        <taxon>Ascaridomorpha</taxon>
        <taxon>Ascaridoidea</taxon>
        <taxon>Anisakidae</taxon>
        <taxon>Anisakis</taxon>
        <taxon>Anisakis simplex complex</taxon>
    </lineage>
</organism>
<dbReference type="PANTHER" id="PTHR43142:SF1">
    <property type="entry name" value="CARBOXYLIC ESTER HYDROLASE"/>
    <property type="match status" value="1"/>
</dbReference>
<protein>
    <recommendedName>
        <fullName evidence="4">Carboxylic ester hydrolase</fullName>
        <ecNumber evidence="4">3.1.1.-</ecNumber>
    </recommendedName>
</protein>
<dbReference type="WBParaSite" id="ASIM_0000926901-mRNA-1">
    <property type="protein sequence ID" value="ASIM_0000926901-mRNA-1"/>
    <property type="gene ID" value="ASIM_0000926901"/>
</dbReference>
<comment type="similarity">
    <text evidence="1 4">Belongs to the type-B carboxylesterase/lipase family.</text>
</comment>
<dbReference type="SUPFAM" id="SSF53474">
    <property type="entry name" value="alpha/beta-Hydrolases"/>
    <property type="match status" value="1"/>
</dbReference>
<gene>
    <name evidence="6" type="ORF">ASIM_LOCUS9015</name>
</gene>
<name>A0A0M3JNM8_ANISI</name>
<dbReference type="Proteomes" id="UP000267096">
    <property type="component" value="Unassembled WGS sequence"/>
</dbReference>
<sequence length="68" mass="7122">MPGNAGLWDQVQALTYIKENIAAFGGDPERITIMGHSAGGASVGALSLSPHSNCKSFETSRAFDTPLE</sequence>
<accession>A0A0M3JNM8</accession>
<evidence type="ECO:0000256" key="2">
    <source>
        <dbReference type="ARBA" id="ARBA00022487"/>
    </source>
</evidence>
<dbReference type="OrthoDB" id="3200163at2759"/>
<dbReference type="Pfam" id="PF00135">
    <property type="entry name" value="COesterase"/>
    <property type="match status" value="1"/>
</dbReference>
<dbReference type="InterPro" id="IPR029058">
    <property type="entry name" value="AB_hydrolase_fold"/>
</dbReference>
<reference evidence="8" key="1">
    <citation type="submission" date="2017-02" db="UniProtKB">
        <authorList>
            <consortium name="WormBaseParasite"/>
        </authorList>
    </citation>
    <scope>IDENTIFICATION</scope>
</reference>
<evidence type="ECO:0000256" key="3">
    <source>
        <dbReference type="ARBA" id="ARBA00022801"/>
    </source>
</evidence>
<reference evidence="6 7" key="2">
    <citation type="submission" date="2018-11" db="EMBL/GenBank/DDBJ databases">
        <authorList>
            <consortium name="Pathogen Informatics"/>
        </authorList>
    </citation>
    <scope>NUCLEOTIDE SEQUENCE [LARGE SCALE GENOMIC DNA]</scope>
</reference>
<evidence type="ECO:0000313" key="8">
    <source>
        <dbReference type="WBParaSite" id="ASIM_0000926901-mRNA-1"/>
    </source>
</evidence>
<keyword evidence="2" id="KW-0719">Serine esterase</keyword>
<keyword evidence="3 4" id="KW-0378">Hydrolase</keyword>
<evidence type="ECO:0000313" key="7">
    <source>
        <dbReference type="Proteomes" id="UP000267096"/>
    </source>
</evidence>
<evidence type="ECO:0000256" key="4">
    <source>
        <dbReference type="RuleBase" id="RU361235"/>
    </source>
</evidence>
<dbReference type="GO" id="GO:0052689">
    <property type="term" value="F:carboxylic ester hydrolase activity"/>
    <property type="evidence" value="ECO:0007669"/>
    <property type="project" value="UniProtKB-KW"/>
</dbReference>
<dbReference type="AlphaFoldDB" id="A0A0M3JNM8"/>
<evidence type="ECO:0000256" key="1">
    <source>
        <dbReference type="ARBA" id="ARBA00005964"/>
    </source>
</evidence>
<evidence type="ECO:0000313" key="6">
    <source>
        <dbReference type="EMBL" id="VDK36044.1"/>
    </source>
</evidence>
<dbReference type="PANTHER" id="PTHR43142">
    <property type="entry name" value="CARBOXYLIC ESTER HYDROLASE"/>
    <property type="match status" value="1"/>
</dbReference>
<dbReference type="SMR" id="A0A0M3JNM8"/>
<dbReference type="InterPro" id="IPR002018">
    <property type="entry name" value="CarbesteraseB"/>
</dbReference>
<dbReference type="InterPro" id="IPR019826">
    <property type="entry name" value="Carboxylesterase_B_AS"/>
</dbReference>
<evidence type="ECO:0000259" key="5">
    <source>
        <dbReference type="Pfam" id="PF00135"/>
    </source>
</evidence>
<dbReference type="PROSITE" id="PS00122">
    <property type="entry name" value="CARBOXYLESTERASE_B_1"/>
    <property type="match status" value="1"/>
</dbReference>
<dbReference type="EC" id="3.1.1.-" evidence="4"/>
<dbReference type="EMBL" id="UYRR01026124">
    <property type="protein sequence ID" value="VDK36044.1"/>
    <property type="molecule type" value="Genomic_DNA"/>
</dbReference>
<keyword evidence="7" id="KW-1185">Reference proteome</keyword>
<feature type="domain" description="Carboxylesterase type B" evidence="5">
    <location>
        <begin position="1"/>
        <end position="57"/>
    </location>
</feature>
<proteinExistence type="inferred from homology"/>
<dbReference type="Gene3D" id="3.40.50.1820">
    <property type="entry name" value="alpha/beta hydrolase"/>
    <property type="match status" value="1"/>
</dbReference>